<dbReference type="InterPro" id="IPR029068">
    <property type="entry name" value="Glyas_Bleomycin-R_OHBP_Dase"/>
</dbReference>
<name>A0ABR7QAY6_9FLAO</name>
<dbReference type="EMBL" id="JACGWS010000008">
    <property type="protein sequence ID" value="MBC8755742.1"/>
    <property type="molecule type" value="Genomic_DNA"/>
</dbReference>
<dbReference type="Gene3D" id="3.10.180.10">
    <property type="entry name" value="2,3-Dihydroxybiphenyl 1,2-Dioxygenase, domain 1"/>
    <property type="match status" value="1"/>
</dbReference>
<protein>
    <submittedName>
        <fullName evidence="1">Glyoxalase</fullName>
    </submittedName>
</protein>
<dbReference type="SUPFAM" id="SSF54593">
    <property type="entry name" value="Glyoxalase/Bleomycin resistance protein/Dihydroxybiphenyl dioxygenase"/>
    <property type="match status" value="1"/>
</dbReference>
<accession>A0ABR7QAY6</accession>
<dbReference type="RefSeq" id="WP_187562790.1">
    <property type="nucleotide sequence ID" value="NZ_JACGWS010000008.1"/>
</dbReference>
<organism evidence="1 2">
    <name type="scientific">Kordia aestuariivivens</name>
    <dbReference type="NCBI Taxonomy" id="2759037"/>
    <lineage>
        <taxon>Bacteria</taxon>
        <taxon>Pseudomonadati</taxon>
        <taxon>Bacteroidota</taxon>
        <taxon>Flavobacteriia</taxon>
        <taxon>Flavobacteriales</taxon>
        <taxon>Flavobacteriaceae</taxon>
        <taxon>Kordia</taxon>
    </lineage>
</organism>
<gene>
    <name evidence="1" type="ORF">H2O64_13785</name>
</gene>
<comment type="caution">
    <text evidence="1">The sequence shown here is derived from an EMBL/GenBank/DDBJ whole genome shotgun (WGS) entry which is preliminary data.</text>
</comment>
<keyword evidence="2" id="KW-1185">Reference proteome</keyword>
<sequence>MKYNIKSIRAFIGAKDYEISRRFYRDLGFEEIQLPHNMSYFNLGNFGFYLQNAYVKDWVDNTMIFMEVENLQNHLEAIKKLELPAKYEKVRVSEINYNDWGNVFFMHDPSGVLWQIGEFSK</sequence>
<proteinExistence type="predicted"/>
<evidence type="ECO:0000313" key="2">
    <source>
        <dbReference type="Proteomes" id="UP000619238"/>
    </source>
</evidence>
<reference evidence="1 2" key="1">
    <citation type="submission" date="2020-07" db="EMBL/GenBank/DDBJ databases">
        <title>Description of Kordia aestuariivivens sp. nov., isolated from a tidal flat.</title>
        <authorList>
            <person name="Park S."/>
            <person name="Yoon J.-H."/>
        </authorList>
    </citation>
    <scope>NUCLEOTIDE SEQUENCE [LARGE SCALE GENOMIC DNA]</scope>
    <source>
        <strain evidence="1 2">YSTF-M3</strain>
    </source>
</reference>
<evidence type="ECO:0000313" key="1">
    <source>
        <dbReference type="EMBL" id="MBC8755742.1"/>
    </source>
</evidence>
<dbReference type="Proteomes" id="UP000619238">
    <property type="component" value="Unassembled WGS sequence"/>
</dbReference>